<evidence type="ECO:0000313" key="2">
    <source>
        <dbReference type="Proteomes" id="UP001056120"/>
    </source>
</evidence>
<proteinExistence type="predicted"/>
<accession>A0ACB9AQC9</accession>
<comment type="caution">
    <text evidence="1">The sequence shown here is derived from an EMBL/GenBank/DDBJ whole genome shotgun (WGS) entry which is preliminary data.</text>
</comment>
<reference evidence="2" key="1">
    <citation type="journal article" date="2022" name="Mol. Ecol. Resour.">
        <title>The genomes of chicory, endive, great burdock and yacon provide insights into Asteraceae palaeo-polyploidization history and plant inulin production.</title>
        <authorList>
            <person name="Fan W."/>
            <person name="Wang S."/>
            <person name="Wang H."/>
            <person name="Wang A."/>
            <person name="Jiang F."/>
            <person name="Liu H."/>
            <person name="Zhao H."/>
            <person name="Xu D."/>
            <person name="Zhang Y."/>
        </authorList>
    </citation>
    <scope>NUCLEOTIDE SEQUENCE [LARGE SCALE GENOMIC DNA]</scope>
    <source>
        <strain evidence="2">cv. Yunnan</strain>
    </source>
</reference>
<keyword evidence="2" id="KW-1185">Reference proteome</keyword>
<gene>
    <name evidence="1" type="ORF">L1987_70995</name>
</gene>
<sequence>MNGNGFSVGALIWSDDFDPARERTLTGRIVQLPGLLPRLVPHKSHITILVAAVNRGDGQVILHSLDHLGLSFDDLSERQSRMELLVVFIHGEPPDIHHRRVTQIGIWLPFARKRCDGGFADEDGDEKCDEEVMHFGMSGI</sequence>
<dbReference type="EMBL" id="CM042041">
    <property type="protein sequence ID" value="KAI3712439.1"/>
    <property type="molecule type" value="Genomic_DNA"/>
</dbReference>
<reference evidence="1 2" key="2">
    <citation type="journal article" date="2022" name="Mol. Ecol. Resour.">
        <title>The genomes of chicory, endive, great burdock and yacon provide insights into Asteraceae paleo-polyploidization history and plant inulin production.</title>
        <authorList>
            <person name="Fan W."/>
            <person name="Wang S."/>
            <person name="Wang H."/>
            <person name="Wang A."/>
            <person name="Jiang F."/>
            <person name="Liu H."/>
            <person name="Zhao H."/>
            <person name="Xu D."/>
            <person name="Zhang Y."/>
        </authorList>
    </citation>
    <scope>NUCLEOTIDE SEQUENCE [LARGE SCALE GENOMIC DNA]</scope>
    <source>
        <strain evidence="2">cv. Yunnan</strain>
        <tissue evidence="1">Leaves</tissue>
    </source>
</reference>
<organism evidence="1 2">
    <name type="scientific">Smallanthus sonchifolius</name>
    <dbReference type="NCBI Taxonomy" id="185202"/>
    <lineage>
        <taxon>Eukaryota</taxon>
        <taxon>Viridiplantae</taxon>
        <taxon>Streptophyta</taxon>
        <taxon>Embryophyta</taxon>
        <taxon>Tracheophyta</taxon>
        <taxon>Spermatophyta</taxon>
        <taxon>Magnoliopsida</taxon>
        <taxon>eudicotyledons</taxon>
        <taxon>Gunneridae</taxon>
        <taxon>Pentapetalae</taxon>
        <taxon>asterids</taxon>
        <taxon>campanulids</taxon>
        <taxon>Asterales</taxon>
        <taxon>Asteraceae</taxon>
        <taxon>Asteroideae</taxon>
        <taxon>Heliantheae alliance</taxon>
        <taxon>Millerieae</taxon>
        <taxon>Smallanthus</taxon>
    </lineage>
</organism>
<name>A0ACB9AQC9_9ASTR</name>
<protein>
    <submittedName>
        <fullName evidence="1">Uncharacterized protein</fullName>
    </submittedName>
</protein>
<evidence type="ECO:0000313" key="1">
    <source>
        <dbReference type="EMBL" id="KAI3712439.1"/>
    </source>
</evidence>
<dbReference type="Proteomes" id="UP001056120">
    <property type="component" value="Linkage Group LG24"/>
</dbReference>